<gene>
    <name evidence="1" type="ORF">EWH12_09930</name>
</gene>
<protein>
    <submittedName>
        <fullName evidence="1">DUF3987 domain-containing protein</fullName>
    </submittedName>
</protein>
<dbReference type="EMBL" id="SEOO01000014">
    <property type="protein sequence ID" value="RYM11017.1"/>
    <property type="molecule type" value="Genomic_DNA"/>
</dbReference>
<evidence type="ECO:0000313" key="1">
    <source>
        <dbReference type="EMBL" id="RYM11017.1"/>
    </source>
</evidence>
<dbReference type="RefSeq" id="WP_129926469.1">
    <property type="nucleotide sequence ID" value="NZ_SEOO01000014.1"/>
</dbReference>
<sequence length="525" mass="57940">MTEQEARDFADVGKDMGDNVIRAAIRAARPIPANSDAGPRESEWKPVDLWARYEAPPLPKYILPPIIERFAVAQADSMGVDPGGLAMSALAVCAAATSDRIQVQVKRHDPTWRESARLWVALIGTPSTKKTPMMSAAMRPLHKMDTQMFREFTIKQEIFDALPAQEKKTTPKPAQRRLRISDATVEAAQEVLKDSPDGVLSQQDELSGWFGAMDKYSAGKGAMADRSFWLQAFNGGAYALNRVARGASLIPNLSICVLGGIQPDPLRRIVSDAVDDGLIQRLLPVILKPAVLGKDEPQDDSVRHYDDLVNRLWALSPPPCVDGDGILRFSDEAQLIRRALEARHLEMSAAEVISPKLASHFGKYDGIFARLCVLWHCIEYADAPTLPGIIRSDTTQRAADFLHGYIVPNAIAFYTSVLGLSDDHGALIELASYILAHRLENVQHRDTQRANATLKALTAEQSRKLFEKLESLGWLEPTLPPPNSSTPRWLVNPAVHDLFAERGRREKESREKARAAIMSVLGEAA</sequence>
<dbReference type="Pfam" id="PF13148">
    <property type="entry name" value="DUF3987"/>
    <property type="match status" value="2"/>
</dbReference>
<dbReference type="Proteomes" id="UP000291572">
    <property type="component" value="Unassembled WGS sequence"/>
</dbReference>
<reference evidence="1 2" key="1">
    <citation type="submission" date="2019-02" db="EMBL/GenBank/DDBJ databases">
        <authorList>
            <person name="Feng G."/>
        </authorList>
    </citation>
    <scope>NUCLEOTIDE SEQUENCE [LARGE SCALE GENOMIC DNA]</scope>
    <source>
        <strain evidence="1 2">CCTCC AB 2011146</strain>
    </source>
</reference>
<comment type="caution">
    <text evidence="1">The sequence shown here is derived from an EMBL/GenBank/DDBJ whole genome shotgun (WGS) entry which is preliminary data.</text>
</comment>
<accession>A0A8G1ZHR1</accession>
<dbReference type="InterPro" id="IPR025048">
    <property type="entry name" value="DUF3987"/>
</dbReference>
<organism evidence="1 2">
    <name type="scientific">Sphingobium cupriresistens</name>
    <dbReference type="NCBI Taxonomy" id="1132417"/>
    <lineage>
        <taxon>Bacteria</taxon>
        <taxon>Pseudomonadati</taxon>
        <taxon>Pseudomonadota</taxon>
        <taxon>Alphaproteobacteria</taxon>
        <taxon>Sphingomonadales</taxon>
        <taxon>Sphingomonadaceae</taxon>
        <taxon>Sphingobium</taxon>
    </lineage>
</organism>
<dbReference type="OrthoDB" id="5453446at2"/>
<name>A0A8G1ZHR1_9SPHN</name>
<dbReference type="AlphaFoldDB" id="A0A8G1ZHR1"/>
<proteinExistence type="predicted"/>
<evidence type="ECO:0000313" key="2">
    <source>
        <dbReference type="Proteomes" id="UP000291572"/>
    </source>
</evidence>